<organism evidence="1 2">
    <name type="scientific">Erwinia phage pEa_SNUABM_3</name>
    <dbReference type="NCBI Taxonomy" id="2869552"/>
    <lineage>
        <taxon>Viruses</taxon>
        <taxon>Duplodnaviria</taxon>
        <taxon>Heunggongvirae</taxon>
        <taxon>Uroviricota</taxon>
        <taxon>Caudoviricetes</taxon>
        <taxon>Alexandravirus</taxon>
        <taxon>Alexandravirus SNUABM3</taxon>
    </lineage>
</organism>
<proteinExistence type="predicted"/>
<gene>
    <name evidence="1" type="ORF">pEaSNUABM3_00098</name>
</gene>
<name>A0AAE7XIV1_9CAUD</name>
<accession>A0AAE7XIV1</accession>
<evidence type="ECO:0000313" key="2">
    <source>
        <dbReference type="Proteomes" id="UP000827787"/>
    </source>
</evidence>
<protein>
    <submittedName>
        <fullName evidence="1">Uncharacterized protein</fullName>
    </submittedName>
</protein>
<dbReference type="EMBL" id="MZ443770">
    <property type="protein sequence ID" value="QZE56295.1"/>
    <property type="molecule type" value="Genomic_DNA"/>
</dbReference>
<reference evidence="1 2" key="1">
    <citation type="submission" date="2021-06" db="EMBL/GenBank/DDBJ databases">
        <title>Complete genome sequence of Erwinia phage pEa_SNUABM_03.</title>
        <authorList>
            <person name="Kim S.G."/>
            <person name="Park S.C."/>
        </authorList>
    </citation>
    <scope>NUCLEOTIDE SEQUENCE [LARGE SCALE GENOMIC DNA]</scope>
</reference>
<sequence length="541" mass="55495">MRTGNLELMLGAQIKNFRPEVLATDPQVGDLVASQEARIWYNSTDKKYKFFDGTAIKEFGTGGGSVEGVILADGTVAMTADLELSGPDQSASADNAAVSKKHVETVVATKQDKITGLTENGVVIAGADSELQTSNVTAAELGYLSGASSNIQSQITAVSNKANANETALGSKLNAANGQLTGDLDANGNTVANLAAPANPNDAARKIDIENAIAGIDWLHDSDAIQQDGTLDPELVAGKQYLILAADQINPNFGSITGLVDNMIVRYDGTAFKIVFDPTDSEAGGAVTWIKDIKEYRRFDGTVWTTFGGASEFNAGDGLNKSGNVVNVVVGAGIQITSNAVTAKLDSAGGLEDNAGSTRVKLDGATLARSVDGLAIAAGGVGYDQIAAAALGDGLKQDTTNSKIAVDVAAVKTAGGFIDATGGSVAEITLTGDSADYTDNSAVSKKFVVDTIAASAGGSAAKLYQYDKTASGDVAATAHTFTHNAGVKYGTVTVVDDTGYQIIPDEIVFIDANSLRVELTTAKKVAIAFVTGANAYVAPAE</sequence>
<keyword evidence="2" id="KW-1185">Reference proteome</keyword>
<evidence type="ECO:0000313" key="1">
    <source>
        <dbReference type="EMBL" id="QZE56295.1"/>
    </source>
</evidence>
<dbReference type="Proteomes" id="UP000827787">
    <property type="component" value="Segment"/>
</dbReference>